<dbReference type="RefSeq" id="XP_009532420.1">
    <property type="nucleotide sequence ID" value="XM_009534125.1"/>
</dbReference>
<proteinExistence type="predicted"/>
<evidence type="ECO:0000313" key="2">
    <source>
        <dbReference type="EMBL" id="EGZ12087.1"/>
    </source>
</evidence>
<gene>
    <name evidence="2" type="ORF">PHYSODRAFT_518149</name>
</gene>
<sequence length="295" mass="33333">MGLSTLDLLARTSLDGVTAWQDQAVPTKVRREMHQLAKSEMAESLRTQHADRPRVHDMNTLGLPKDPPPLGATKRPNFVHGTPVQRRLIAGKLIRTTDLEECMLNSSASAPELSRAIARQIKALKDHPENEQDALDLAMNSAVKASSRVQQKPHQPVPKREVDPAEQERRALRQQENQLQTKLLHVTQKLTRKYAKQLNPRAKGPATTCKIHSLAQKWEEQHQDPEDSTSASAAVDNERYNLYAAGRFSTQTEVDYYARKIEPREPATDKHRRHTMHTKYGNALAKNKCSLRGPF</sequence>
<dbReference type="KEGG" id="psoj:PHYSODRAFT_518149"/>
<accession>G4ZYQ4</accession>
<feature type="compositionally biased region" description="Basic and acidic residues" evidence="1">
    <location>
        <begin position="158"/>
        <end position="167"/>
    </location>
</feature>
<name>G4ZYQ4_PHYSP</name>
<dbReference type="GeneID" id="20660019"/>
<evidence type="ECO:0000256" key="1">
    <source>
        <dbReference type="SAM" id="MobiDB-lite"/>
    </source>
</evidence>
<evidence type="ECO:0000313" key="3">
    <source>
        <dbReference type="Proteomes" id="UP000002640"/>
    </source>
</evidence>
<reference evidence="2 3" key="1">
    <citation type="journal article" date="2006" name="Science">
        <title>Phytophthora genome sequences uncover evolutionary origins and mechanisms of pathogenesis.</title>
        <authorList>
            <person name="Tyler B.M."/>
            <person name="Tripathy S."/>
            <person name="Zhang X."/>
            <person name="Dehal P."/>
            <person name="Jiang R.H."/>
            <person name="Aerts A."/>
            <person name="Arredondo F.D."/>
            <person name="Baxter L."/>
            <person name="Bensasson D."/>
            <person name="Beynon J.L."/>
            <person name="Chapman J."/>
            <person name="Damasceno C.M."/>
            <person name="Dorrance A.E."/>
            <person name="Dou D."/>
            <person name="Dickerman A.W."/>
            <person name="Dubchak I.L."/>
            <person name="Garbelotto M."/>
            <person name="Gijzen M."/>
            <person name="Gordon S.G."/>
            <person name="Govers F."/>
            <person name="Grunwald N.J."/>
            <person name="Huang W."/>
            <person name="Ivors K.L."/>
            <person name="Jones R.W."/>
            <person name="Kamoun S."/>
            <person name="Krampis K."/>
            <person name="Lamour K.H."/>
            <person name="Lee M.K."/>
            <person name="McDonald W.H."/>
            <person name="Medina M."/>
            <person name="Meijer H.J."/>
            <person name="Nordberg E.K."/>
            <person name="Maclean D.J."/>
            <person name="Ospina-Giraldo M.D."/>
            <person name="Morris P.F."/>
            <person name="Phuntumart V."/>
            <person name="Putnam N.H."/>
            <person name="Rash S."/>
            <person name="Rose J.K."/>
            <person name="Sakihama Y."/>
            <person name="Salamov A.A."/>
            <person name="Savidor A."/>
            <person name="Scheuring C.F."/>
            <person name="Smith B.M."/>
            <person name="Sobral B.W."/>
            <person name="Terry A."/>
            <person name="Torto-Alalibo T.A."/>
            <person name="Win J."/>
            <person name="Xu Z."/>
            <person name="Zhang H."/>
            <person name="Grigoriev I.V."/>
            <person name="Rokhsar D.S."/>
            <person name="Boore J.L."/>
        </authorList>
    </citation>
    <scope>NUCLEOTIDE SEQUENCE [LARGE SCALE GENOMIC DNA]</scope>
    <source>
        <strain evidence="2 3">P6497</strain>
    </source>
</reference>
<keyword evidence="3" id="KW-1185">Reference proteome</keyword>
<organism evidence="2 3">
    <name type="scientific">Phytophthora sojae (strain P6497)</name>
    <name type="common">Soybean stem and root rot agent</name>
    <name type="synonym">Phytophthora megasperma f. sp. glycines</name>
    <dbReference type="NCBI Taxonomy" id="1094619"/>
    <lineage>
        <taxon>Eukaryota</taxon>
        <taxon>Sar</taxon>
        <taxon>Stramenopiles</taxon>
        <taxon>Oomycota</taxon>
        <taxon>Peronosporomycetes</taxon>
        <taxon>Peronosporales</taxon>
        <taxon>Peronosporaceae</taxon>
        <taxon>Phytophthora</taxon>
    </lineage>
</organism>
<dbReference type="Proteomes" id="UP000002640">
    <property type="component" value="Unassembled WGS sequence"/>
</dbReference>
<dbReference type="EMBL" id="JH159157">
    <property type="protein sequence ID" value="EGZ12087.1"/>
    <property type="molecule type" value="Genomic_DNA"/>
</dbReference>
<dbReference type="InParanoid" id="G4ZYQ4"/>
<feature type="region of interest" description="Disordered" evidence="1">
    <location>
        <begin position="143"/>
        <end position="167"/>
    </location>
</feature>
<dbReference type="OMA" id="RYNLYVA"/>
<dbReference type="SMR" id="G4ZYQ4"/>
<protein>
    <submittedName>
        <fullName evidence="2">Uncharacterized protein</fullName>
    </submittedName>
</protein>
<feature type="compositionally biased region" description="Polar residues" evidence="1">
    <location>
        <begin position="143"/>
        <end position="153"/>
    </location>
</feature>
<feature type="region of interest" description="Disordered" evidence="1">
    <location>
        <begin position="56"/>
        <end position="78"/>
    </location>
</feature>
<dbReference type="AlphaFoldDB" id="G4ZYQ4"/>